<dbReference type="InterPro" id="IPR011611">
    <property type="entry name" value="PfkB_dom"/>
</dbReference>
<evidence type="ECO:0000313" key="4">
    <source>
        <dbReference type="EMBL" id="TQJ09418.1"/>
    </source>
</evidence>
<dbReference type="AlphaFoldDB" id="A0A542E262"/>
<evidence type="ECO:0000256" key="2">
    <source>
        <dbReference type="ARBA" id="ARBA00022777"/>
    </source>
</evidence>
<accession>A0A542E262</accession>
<dbReference type="SUPFAM" id="SSF53613">
    <property type="entry name" value="Ribokinase-like"/>
    <property type="match status" value="1"/>
</dbReference>
<keyword evidence="1" id="KW-0808">Transferase</keyword>
<dbReference type="InterPro" id="IPR029056">
    <property type="entry name" value="Ribokinase-like"/>
</dbReference>
<dbReference type="RefSeq" id="WP_246061194.1">
    <property type="nucleotide sequence ID" value="NZ_BAAAPR010000014.1"/>
</dbReference>
<evidence type="ECO:0000313" key="5">
    <source>
        <dbReference type="Proteomes" id="UP000317893"/>
    </source>
</evidence>
<name>A0A542E262_9MICO</name>
<dbReference type="PANTHER" id="PTHR10584:SF167">
    <property type="entry name" value="PFKB DOMAIN PROTEIN"/>
    <property type="match status" value="1"/>
</dbReference>
<reference evidence="4 5" key="1">
    <citation type="submission" date="2019-06" db="EMBL/GenBank/DDBJ databases">
        <title>Sequencing the genomes of 1000 actinobacteria strains.</title>
        <authorList>
            <person name="Klenk H.-P."/>
        </authorList>
    </citation>
    <scope>NUCLEOTIDE SEQUENCE [LARGE SCALE GENOMIC DNA]</scope>
    <source>
        <strain evidence="4 5">DSM 18607</strain>
    </source>
</reference>
<dbReference type="Proteomes" id="UP000317893">
    <property type="component" value="Unassembled WGS sequence"/>
</dbReference>
<dbReference type="Gene3D" id="3.40.1190.20">
    <property type="match status" value="1"/>
</dbReference>
<dbReference type="EMBL" id="VFMN01000001">
    <property type="protein sequence ID" value="TQJ09418.1"/>
    <property type="molecule type" value="Genomic_DNA"/>
</dbReference>
<evidence type="ECO:0000256" key="1">
    <source>
        <dbReference type="ARBA" id="ARBA00022679"/>
    </source>
</evidence>
<comment type="caution">
    <text evidence="4">The sequence shown here is derived from an EMBL/GenBank/DDBJ whole genome shotgun (WGS) entry which is preliminary data.</text>
</comment>
<feature type="domain" description="Carbohydrate kinase PfkB" evidence="3">
    <location>
        <begin position="14"/>
        <end position="291"/>
    </location>
</feature>
<keyword evidence="5" id="KW-1185">Reference proteome</keyword>
<dbReference type="GO" id="GO:0016301">
    <property type="term" value="F:kinase activity"/>
    <property type="evidence" value="ECO:0007669"/>
    <property type="project" value="UniProtKB-KW"/>
</dbReference>
<protein>
    <submittedName>
        <fullName evidence="4">Sugar/nucleoside kinase (Ribokinase family)</fullName>
    </submittedName>
</protein>
<gene>
    <name evidence="4" type="ORF">FB458_2530</name>
</gene>
<dbReference type="Pfam" id="PF00294">
    <property type="entry name" value="PfkB"/>
    <property type="match status" value="1"/>
</dbReference>
<evidence type="ECO:0000259" key="3">
    <source>
        <dbReference type="Pfam" id="PF00294"/>
    </source>
</evidence>
<sequence length="292" mass="28917">MAVVSAGPGRPRPVVVVGDVGVDVLTVPHGPVPDGGESTADVRLTPGGAGANTAVWLAAAGADVTLLSRVGDDVAGDAARKALEDAGVGCRLAVDPVRPTCTVVVLVDAGGGRTMLSDRGAVAALSPEDVRLPAGEGHLHVSGYVLLSPGSRAAGLAALAEARSRGWTTSVDPQSAEQVRAVGVDTFLGWVSGVDLLLPNEIELDALGEAVLDHVGAVAATYGAGGARWLARGVVPEHVAAPAVTCTDSTGCGDAFDAGLLAAWVAGRTPRECLEAGVATGSRAATAPGARP</sequence>
<dbReference type="PANTHER" id="PTHR10584">
    <property type="entry name" value="SUGAR KINASE"/>
    <property type="match status" value="1"/>
</dbReference>
<organism evidence="4 5">
    <name type="scientific">Lapillicoccus jejuensis</name>
    <dbReference type="NCBI Taxonomy" id="402171"/>
    <lineage>
        <taxon>Bacteria</taxon>
        <taxon>Bacillati</taxon>
        <taxon>Actinomycetota</taxon>
        <taxon>Actinomycetes</taxon>
        <taxon>Micrococcales</taxon>
        <taxon>Intrasporangiaceae</taxon>
        <taxon>Lapillicoccus</taxon>
    </lineage>
</organism>
<proteinExistence type="predicted"/>
<keyword evidence="2 4" id="KW-0418">Kinase</keyword>